<evidence type="ECO:0000256" key="5">
    <source>
        <dbReference type="ARBA" id="ARBA00023015"/>
    </source>
</evidence>
<comment type="caution">
    <text evidence="11">The sequence shown here is derived from an EMBL/GenBank/DDBJ whole genome shotgun (WGS) entry which is preliminary data.</text>
</comment>
<feature type="compositionally biased region" description="Basic and acidic residues" evidence="9">
    <location>
        <begin position="154"/>
        <end position="164"/>
    </location>
</feature>
<protein>
    <recommendedName>
        <fullName evidence="10">C2H2-type domain-containing protein</fullName>
    </recommendedName>
</protein>
<evidence type="ECO:0000256" key="8">
    <source>
        <dbReference type="PROSITE-ProRule" id="PRU00042"/>
    </source>
</evidence>
<evidence type="ECO:0000256" key="9">
    <source>
        <dbReference type="SAM" id="MobiDB-lite"/>
    </source>
</evidence>
<gene>
    <name evidence="11" type="ORF">PG991_014702</name>
</gene>
<dbReference type="PANTHER" id="PTHR46179">
    <property type="entry name" value="ZINC FINGER PROTEIN"/>
    <property type="match status" value="1"/>
</dbReference>
<feature type="domain" description="C2H2-type" evidence="10">
    <location>
        <begin position="13"/>
        <end position="40"/>
    </location>
</feature>
<evidence type="ECO:0000256" key="6">
    <source>
        <dbReference type="ARBA" id="ARBA00023163"/>
    </source>
</evidence>
<sequence length="198" mass="21571">MSQPAIAAPGGTYTCNVCAKVCSSASALGNHKRVHSNNLTCDTCGQVFTRTDSVAAHKFAKHGINTPHVCHIEDCYRAGLGLNSHDLLVSHLQQRHNGATLQDNNNAAGQAPAGQAPAESESSADDYEEDSNLPEEEEEDRDVELPDVEEVENEDHRAEIAEIHESYKRQLETLVDEASQMSKEDLVARVRDILDAIP</sequence>
<dbReference type="PROSITE" id="PS00028">
    <property type="entry name" value="ZINC_FINGER_C2H2_1"/>
    <property type="match status" value="2"/>
</dbReference>
<organism evidence="11 12">
    <name type="scientific">Apiospora marii</name>
    <dbReference type="NCBI Taxonomy" id="335849"/>
    <lineage>
        <taxon>Eukaryota</taxon>
        <taxon>Fungi</taxon>
        <taxon>Dikarya</taxon>
        <taxon>Ascomycota</taxon>
        <taxon>Pezizomycotina</taxon>
        <taxon>Sordariomycetes</taxon>
        <taxon>Xylariomycetidae</taxon>
        <taxon>Amphisphaeriales</taxon>
        <taxon>Apiosporaceae</taxon>
        <taxon>Apiospora</taxon>
    </lineage>
</organism>
<evidence type="ECO:0000313" key="12">
    <source>
        <dbReference type="Proteomes" id="UP001396898"/>
    </source>
</evidence>
<evidence type="ECO:0000256" key="4">
    <source>
        <dbReference type="ARBA" id="ARBA00022833"/>
    </source>
</evidence>
<dbReference type="InterPro" id="IPR036236">
    <property type="entry name" value="Znf_C2H2_sf"/>
</dbReference>
<keyword evidence="2" id="KW-0479">Metal-binding</keyword>
<comment type="subcellular location">
    <subcellularLocation>
        <location evidence="1">Nucleus</location>
    </subcellularLocation>
</comment>
<keyword evidence="3 8" id="KW-0863">Zinc-finger</keyword>
<dbReference type="PANTHER" id="PTHR46179:SF13">
    <property type="entry name" value="C2H2-TYPE DOMAIN-CONTAINING PROTEIN"/>
    <property type="match status" value="1"/>
</dbReference>
<proteinExistence type="predicted"/>
<dbReference type="SUPFAM" id="SSF57667">
    <property type="entry name" value="beta-beta-alpha zinc fingers"/>
    <property type="match status" value="1"/>
</dbReference>
<keyword evidence="5" id="KW-0805">Transcription regulation</keyword>
<evidence type="ECO:0000256" key="2">
    <source>
        <dbReference type="ARBA" id="ARBA00022723"/>
    </source>
</evidence>
<dbReference type="PROSITE" id="PS50157">
    <property type="entry name" value="ZINC_FINGER_C2H2_2"/>
    <property type="match status" value="2"/>
</dbReference>
<feature type="compositionally biased region" description="Acidic residues" evidence="9">
    <location>
        <begin position="122"/>
        <end position="153"/>
    </location>
</feature>
<dbReference type="SMART" id="SM00355">
    <property type="entry name" value="ZnF_C2H2"/>
    <property type="match status" value="3"/>
</dbReference>
<keyword evidence="4" id="KW-0862">Zinc</keyword>
<keyword evidence="12" id="KW-1185">Reference proteome</keyword>
<evidence type="ECO:0000259" key="10">
    <source>
        <dbReference type="PROSITE" id="PS50157"/>
    </source>
</evidence>
<dbReference type="InterPro" id="IPR013087">
    <property type="entry name" value="Znf_C2H2_type"/>
</dbReference>
<evidence type="ECO:0000256" key="7">
    <source>
        <dbReference type="ARBA" id="ARBA00023242"/>
    </source>
</evidence>
<dbReference type="Gene3D" id="3.30.160.60">
    <property type="entry name" value="Classic Zinc Finger"/>
    <property type="match status" value="1"/>
</dbReference>
<evidence type="ECO:0000256" key="3">
    <source>
        <dbReference type="ARBA" id="ARBA00022771"/>
    </source>
</evidence>
<keyword evidence="6" id="KW-0804">Transcription</keyword>
<evidence type="ECO:0000256" key="1">
    <source>
        <dbReference type="ARBA" id="ARBA00004123"/>
    </source>
</evidence>
<feature type="region of interest" description="Disordered" evidence="9">
    <location>
        <begin position="101"/>
        <end position="164"/>
    </location>
</feature>
<feature type="domain" description="C2H2-type" evidence="10">
    <location>
        <begin position="39"/>
        <end position="67"/>
    </location>
</feature>
<keyword evidence="7" id="KW-0539">Nucleus</keyword>
<feature type="compositionally biased region" description="Low complexity" evidence="9">
    <location>
        <begin position="107"/>
        <end position="121"/>
    </location>
</feature>
<accession>A0ABR1R4F7</accession>
<dbReference type="EMBL" id="JAQQWI010000019">
    <property type="protein sequence ID" value="KAK7999027.1"/>
    <property type="molecule type" value="Genomic_DNA"/>
</dbReference>
<reference evidence="11 12" key="1">
    <citation type="submission" date="2023-01" db="EMBL/GenBank/DDBJ databases">
        <title>Analysis of 21 Apiospora genomes using comparative genomics revels a genus with tremendous synthesis potential of carbohydrate active enzymes and secondary metabolites.</title>
        <authorList>
            <person name="Sorensen T."/>
        </authorList>
    </citation>
    <scope>NUCLEOTIDE SEQUENCE [LARGE SCALE GENOMIC DNA]</scope>
    <source>
        <strain evidence="11 12">CBS 20057</strain>
    </source>
</reference>
<dbReference type="Proteomes" id="UP001396898">
    <property type="component" value="Unassembled WGS sequence"/>
</dbReference>
<dbReference type="InterPro" id="IPR051061">
    <property type="entry name" value="Zinc_finger_trans_reg"/>
</dbReference>
<evidence type="ECO:0000313" key="11">
    <source>
        <dbReference type="EMBL" id="KAK7999027.1"/>
    </source>
</evidence>
<name>A0ABR1R4F7_9PEZI</name>